<evidence type="ECO:0000313" key="3">
    <source>
        <dbReference type="EMBL" id="KAF9070579.1"/>
    </source>
</evidence>
<name>A0A9P5U954_9AGAR</name>
<evidence type="ECO:0000313" key="4">
    <source>
        <dbReference type="Proteomes" id="UP000772434"/>
    </source>
</evidence>
<comment type="caution">
    <text evidence="3">The sequence shown here is derived from an EMBL/GenBank/DDBJ whole genome shotgun (WGS) entry which is preliminary data.</text>
</comment>
<evidence type="ECO:0000256" key="2">
    <source>
        <dbReference type="SAM" id="SignalP"/>
    </source>
</evidence>
<feature type="region of interest" description="Disordered" evidence="1">
    <location>
        <begin position="61"/>
        <end position="114"/>
    </location>
</feature>
<feature type="signal peptide" evidence="2">
    <location>
        <begin position="1"/>
        <end position="24"/>
    </location>
</feature>
<keyword evidence="2" id="KW-0732">Signal</keyword>
<protein>
    <submittedName>
        <fullName evidence="3">Uncharacterized protein</fullName>
    </submittedName>
</protein>
<proteinExistence type="predicted"/>
<feature type="compositionally biased region" description="Basic and acidic residues" evidence="1">
    <location>
        <begin position="293"/>
        <end position="318"/>
    </location>
</feature>
<dbReference type="AlphaFoldDB" id="A0A9P5U954"/>
<feature type="compositionally biased region" description="Pro residues" evidence="1">
    <location>
        <begin position="331"/>
        <end position="342"/>
    </location>
</feature>
<dbReference type="EMBL" id="JADNRY010000039">
    <property type="protein sequence ID" value="KAF9070579.1"/>
    <property type="molecule type" value="Genomic_DNA"/>
</dbReference>
<sequence>MLIAPHIHCFGLLLAAMLISDVHAMPMDRHKRSSPPSEVMNSFDEQPEFIFGHTNSMFPSSRSNSIYSSDAPPPGSPSNSIHSSNTHPPGSPSHSVHSSDAPPRAESAPLRKEEWSGPYRATVLAHTETVLDLTVPPVDHPKLDINTNLEFGTKDRKEMTWSIKDALGRANFGQNDIRYTNEFTKEDTAWTKMNGVCVFVFEGRDALCKHRPCVGWRMRSGDDGKLVYISVYQLDADGRSVSTMGRYAKKELPAEQWAAFDERFWARFPHGQFGDPRWAELKGEIDGRDRREMSLKKDRGHVAAAEASKRKESGHHEQAVPVAAKLRKIAPAPPGPGPGSHR</sequence>
<gene>
    <name evidence="3" type="ORF">BDP27DRAFT_1362461</name>
</gene>
<feature type="chain" id="PRO_5040242848" evidence="2">
    <location>
        <begin position="25"/>
        <end position="342"/>
    </location>
</feature>
<organism evidence="3 4">
    <name type="scientific">Rhodocollybia butyracea</name>
    <dbReference type="NCBI Taxonomy" id="206335"/>
    <lineage>
        <taxon>Eukaryota</taxon>
        <taxon>Fungi</taxon>
        <taxon>Dikarya</taxon>
        <taxon>Basidiomycota</taxon>
        <taxon>Agaricomycotina</taxon>
        <taxon>Agaricomycetes</taxon>
        <taxon>Agaricomycetidae</taxon>
        <taxon>Agaricales</taxon>
        <taxon>Marasmiineae</taxon>
        <taxon>Omphalotaceae</taxon>
        <taxon>Rhodocollybia</taxon>
    </lineage>
</organism>
<accession>A0A9P5U954</accession>
<reference evidence="3" key="1">
    <citation type="submission" date="2020-11" db="EMBL/GenBank/DDBJ databases">
        <authorList>
            <consortium name="DOE Joint Genome Institute"/>
            <person name="Ahrendt S."/>
            <person name="Riley R."/>
            <person name="Andreopoulos W."/>
            <person name="Labutti K."/>
            <person name="Pangilinan J."/>
            <person name="Ruiz-Duenas F.J."/>
            <person name="Barrasa J.M."/>
            <person name="Sanchez-Garcia M."/>
            <person name="Camarero S."/>
            <person name="Miyauchi S."/>
            <person name="Serrano A."/>
            <person name="Linde D."/>
            <person name="Babiker R."/>
            <person name="Drula E."/>
            <person name="Ayuso-Fernandez I."/>
            <person name="Pacheco R."/>
            <person name="Padilla G."/>
            <person name="Ferreira P."/>
            <person name="Barriuso J."/>
            <person name="Kellner H."/>
            <person name="Castanera R."/>
            <person name="Alfaro M."/>
            <person name="Ramirez L."/>
            <person name="Pisabarro A.G."/>
            <person name="Kuo A."/>
            <person name="Tritt A."/>
            <person name="Lipzen A."/>
            <person name="He G."/>
            <person name="Yan M."/>
            <person name="Ng V."/>
            <person name="Cullen D."/>
            <person name="Martin F."/>
            <person name="Rosso M.-N."/>
            <person name="Henrissat B."/>
            <person name="Hibbett D."/>
            <person name="Martinez A.T."/>
            <person name="Grigoriev I.V."/>
        </authorList>
    </citation>
    <scope>NUCLEOTIDE SEQUENCE</scope>
    <source>
        <strain evidence="3">AH 40177</strain>
    </source>
</reference>
<feature type="compositionally biased region" description="Low complexity" evidence="1">
    <location>
        <begin position="92"/>
        <end position="102"/>
    </location>
</feature>
<feature type="compositionally biased region" description="Polar residues" evidence="1">
    <location>
        <begin position="77"/>
        <end position="86"/>
    </location>
</feature>
<feature type="region of interest" description="Disordered" evidence="1">
    <location>
        <begin position="293"/>
        <end position="342"/>
    </location>
</feature>
<evidence type="ECO:0000256" key="1">
    <source>
        <dbReference type="SAM" id="MobiDB-lite"/>
    </source>
</evidence>
<dbReference type="Proteomes" id="UP000772434">
    <property type="component" value="Unassembled WGS sequence"/>
</dbReference>
<keyword evidence="4" id="KW-1185">Reference proteome</keyword>